<comment type="caution">
    <text evidence="4">The sequence shown here is derived from an EMBL/GenBank/DDBJ whole genome shotgun (WGS) entry which is preliminary data.</text>
</comment>
<name>A0A8S4A8I9_9TELE</name>
<dbReference type="InterPro" id="IPR011990">
    <property type="entry name" value="TPR-like_helical_dom_sf"/>
</dbReference>
<evidence type="ECO:0000256" key="2">
    <source>
        <dbReference type="ARBA" id="ARBA00022803"/>
    </source>
</evidence>
<dbReference type="PANTHER" id="PTHR10271">
    <property type="entry name" value="INTERFERON-INDUCED PROTEIN WITH TETRATRICOPEPTIDE REPEATS"/>
    <property type="match status" value="1"/>
</dbReference>
<evidence type="ECO:0000256" key="1">
    <source>
        <dbReference type="ARBA" id="ARBA00022737"/>
    </source>
</evidence>
<comment type="similarity">
    <text evidence="3">Belongs to the IFIT family.</text>
</comment>
<evidence type="ECO:0000313" key="5">
    <source>
        <dbReference type="Proteomes" id="UP000677803"/>
    </source>
</evidence>
<organism evidence="4 5">
    <name type="scientific">Menidia menidia</name>
    <name type="common">Atlantic silverside</name>
    <dbReference type="NCBI Taxonomy" id="238744"/>
    <lineage>
        <taxon>Eukaryota</taxon>
        <taxon>Metazoa</taxon>
        <taxon>Chordata</taxon>
        <taxon>Craniata</taxon>
        <taxon>Vertebrata</taxon>
        <taxon>Euteleostomi</taxon>
        <taxon>Actinopterygii</taxon>
        <taxon>Neopterygii</taxon>
        <taxon>Teleostei</taxon>
        <taxon>Neoteleostei</taxon>
        <taxon>Acanthomorphata</taxon>
        <taxon>Ovalentaria</taxon>
        <taxon>Atherinomorphae</taxon>
        <taxon>Atheriniformes</taxon>
        <taxon>Atherinopsidae</taxon>
        <taxon>Menidiinae</taxon>
        <taxon>Menidia</taxon>
    </lineage>
</organism>
<accession>A0A8S4A8I9</accession>
<dbReference type="EMBL" id="CAJRST010000002">
    <property type="protein sequence ID" value="CAG5862705.1"/>
    <property type="molecule type" value="Genomic_DNA"/>
</dbReference>
<gene>
    <name evidence="4" type="ORF">MMEN_LOCUS1235</name>
</gene>
<dbReference type="SUPFAM" id="SSF48452">
    <property type="entry name" value="TPR-like"/>
    <property type="match status" value="1"/>
</dbReference>
<dbReference type="GO" id="GO:0051607">
    <property type="term" value="P:defense response to virus"/>
    <property type="evidence" value="ECO:0007669"/>
    <property type="project" value="TreeGrafter"/>
</dbReference>
<protein>
    <submittedName>
        <fullName evidence="4">(Atlantic silverside) hypothetical protein</fullName>
    </submittedName>
</protein>
<dbReference type="OrthoDB" id="10043504at2759"/>
<reference evidence="4" key="1">
    <citation type="submission" date="2021-05" db="EMBL/GenBank/DDBJ databases">
        <authorList>
            <person name="Tigano A."/>
        </authorList>
    </citation>
    <scope>NUCLEOTIDE SEQUENCE</scope>
</reference>
<dbReference type="PANTHER" id="PTHR10271:SF14">
    <property type="entry name" value="INTERFERON-INDUCED PROTEIN WITH TETRATRICOPEPTIDE REPEATS-RELATED"/>
    <property type="match status" value="1"/>
</dbReference>
<evidence type="ECO:0000256" key="3">
    <source>
        <dbReference type="ARBA" id="ARBA00038336"/>
    </source>
</evidence>
<proteinExistence type="inferred from homology"/>
<keyword evidence="1" id="KW-0677">Repeat</keyword>
<dbReference type="Gene3D" id="1.25.40.10">
    <property type="entry name" value="Tetratricopeptide repeat domain"/>
    <property type="match status" value="1"/>
</dbReference>
<keyword evidence="5" id="KW-1185">Reference proteome</keyword>
<evidence type="ECO:0000313" key="4">
    <source>
        <dbReference type="EMBL" id="CAG5862705.1"/>
    </source>
</evidence>
<keyword evidence="2" id="KW-0802">TPR repeat</keyword>
<sequence>MTGKILVNPVSSYSGIKLLLMLFRQLDLYNKAIEVAEEALRNHPDERYLKRCAALTYKWKIIFSRDSQPNQRMIDKAVSLYEELISLYPHFSVFWETDLAIIHTKSSEGLLRANRIYQELLERDLEDEERQMLYNLYAKYLYFHRKEREKSTRYHMKAAQIRQRSSYRHNSIKELKKIAEQSRNRMCREVQEFLENLQLQVHMST</sequence>
<dbReference type="AlphaFoldDB" id="A0A8S4A8I9"/>
<dbReference type="GO" id="GO:0005829">
    <property type="term" value="C:cytosol"/>
    <property type="evidence" value="ECO:0007669"/>
    <property type="project" value="TreeGrafter"/>
</dbReference>
<dbReference type="Proteomes" id="UP000677803">
    <property type="component" value="Unassembled WGS sequence"/>
</dbReference>